<sequence length="163" mass="18536">MPRGHRKETSASRPVITTDDVETQAIGATIPAFGDGAPITRDDIEIVPGNKMLSVAEQEKFMNEFVVINIQADDDPNAPEFLYSGHQGVNQWIHRGTNQRIRRKYLYSLIAGKKTQYACSFGKDNNGNEFNRLNPKSSTTYRLNVIQDTQEGMRRFAEWMREP</sequence>
<protein>
    <submittedName>
        <fullName evidence="1">Uncharacterized protein</fullName>
    </submittedName>
</protein>
<dbReference type="AlphaFoldDB" id="A0A1J5S3F2"/>
<organism evidence="1">
    <name type="scientific">mine drainage metagenome</name>
    <dbReference type="NCBI Taxonomy" id="410659"/>
    <lineage>
        <taxon>unclassified sequences</taxon>
        <taxon>metagenomes</taxon>
        <taxon>ecological metagenomes</taxon>
    </lineage>
</organism>
<proteinExistence type="predicted"/>
<reference evidence="1" key="1">
    <citation type="submission" date="2016-10" db="EMBL/GenBank/DDBJ databases">
        <title>Sequence of Gallionella enrichment culture.</title>
        <authorList>
            <person name="Poehlein A."/>
            <person name="Muehling M."/>
            <person name="Daniel R."/>
        </authorList>
    </citation>
    <scope>NUCLEOTIDE SEQUENCE</scope>
</reference>
<name>A0A1J5S3F2_9ZZZZ</name>
<dbReference type="EMBL" id="MLJW01000073">
    <property type="protein sequence ID" value="OIR02618.1"/>
    <property type="molecule type" value="Genomic_DNA"/>
</dbReference>
<accession>A0A1J5S3F2</accession>
<comment type="caution">
    <text evidence="1">The sequence shown here is derived from an EMBL/GenBank/DDBJ whole genome shotgun (WGS) entry which is preliminary data.</text>
</comment>
<gene>
    <name evidence="1" type="ORF">GALL_153320</name>
</gene>
<evidence type="ECO:0000313" key="1">
    <source>
        <dbReference type="EMBL" id="OIR02618.1"/>
    </source>
</evidence>